<evidence type="ECO:0000313" key="2">
    <source>
        <dbReference type="Proteomes" id="UP000713222"/>
    </source>
</evidence>
<proteinExistence type="predicted"/>
<comment type="caution">
    <text evidence="1">The sequence shown here is derived from an EMBL/GenBank/DDBJ whole genome shotgun (WGS) entry which is preliminary data.</text>
</comment>
<protein>
    <recommendedName>
        <fullName evidence="3">Phage tail tape measure protein</fullName>
    </recommendedName>
</protein>
<dbReference type="EMBL" id="RGET01000001">
    <property type="protein sequence ID" value="NBN87488.1"/>
    <property type="molecule type" value="Genomic_DNA"/>
</dbReference>
<organism evidence="1 2">
    <name type="scientific">Candidatus Fonsibacter lacus</name>
    <dbReference type="NCBI Taxonomy" id="2576439"/>
    <lineage>
        <taxon>Bacteria</taxon>
        <taxon>Pseudomonadati</taxon>
        <taxon>Pseudomonadota</taxon>
        <taxon>Alphaproteobacteria</taxon>
        <taxon>Candidatus Pelagibacterales</taxon>
        <taxon>Candidatus Pelagibacterales incertae sedis</taxon>
        <taxon>Candidatus Fonsibacter</taxon>
    </lineage>
</organism>
<evidence type="ECO:0008006" key="3">
    <source>
        <dbReference type="Google" id="ProtNLM"/>
    </source>
</evidence>
<name>A0A964UXA8_9PROT</name>
<dbReference type="Proteomes" id="UP000713222">
    <property type="component" value="Unassembled WGS sequence"/>
</dbReference>
<sequence>MTAPFKAAIGIIKSVFNSIIGIIEKAINIWISGINQIIKGANKVPGVNLPTLPAAKLPRFAEGGVVTKPTIALVGDGGEPEYIVPQSKANAFAQNWINDKGGTTTGATTSGNLPQISIQTGPVMQMNGVNYVTVADMEKAMQATAASVFNAVRSSGGRRYAGIR</sequence>
<dbReference type="AlphaFoldDB" id="A0A964UXA8"/>
<evidence type="ECO:0000313" key="1">
    <source>
        <dbReference type="EMBL" id="NBN87488.1"/>
    </source>
</evidence>
<reference evidence="1" key="1">
    <citation type="submission" date="2018-10" db="EMBL/GenBank/DDBJ databases">
        <title>Iterative Subtractive Binning of Freshwater Chronoseries Metagenomes Recovers Nearly Complete Genomes from over Four Hundred Novel Species.</title>
        <authorList>
            <person name="Rodriguez-R L.M."/>
            <person name="Tsementzi D."/>
            <person name="Luo C."/>
            <person name="Konstantinidis K.T."/>
        </authorList>
    </citation>
    <scope>NUCLEOTIDE SEQUENCE</scope>
    <source>
        <strain evidence="1">WB7_6_001</strain>
    </source>
</reference>
<gene>
    <name evidence="1" type="ORF">EBV32_00100</name>
</gene>
<accession>A0A964UXA8</accession>